<keyword evidence="1" id="KW-0472">Membrane</keyword>
<sequence>MGTSRPRDDRGVSAIEFSVVVPIVLLLIFLTIQAGFWMYGRNSAQSAAREGVSYLRLAGEHVDPESFKLQAEKYAYGYATKIGGLDGVEVDSDIDAETGKVTMTVSGSMDAPAGTWTVTQTVTATLEKFRPDAGYGDGD</sequence>
<feature type="domain" description="TadE-like" evidence="2">
    <location>
        <begin position="11"/>
        <end position="52"/>
    </location>
</feature>
<keyword evidence="1" id="KW-1133">Transmembrane helix</keyword>
<gene>
    <name evidence="3" type="ORF">L0C25_20885</name>
</gene>
<keyword evidence="4" id="KW-1185">Reference proteome</keyword>
<evidence type="ECO:0000313" key="3">
    <source>
        <dbReference type="EMBL" id="UYM04950.1"/>
    </source>
</evidence>
<protein>
    <submittedName>
        <fullName evidence="3">Pilus assembly protein</fullName>
    </submittedName>
</protein>
<reference evidence="3" key="1">
    <citation type="submission" date="2022-01" db="EMBL/GenBank/DDBJ databases">
        <title>Nocardioidaceae gen. sp. A5X3R13.</title>
        <authorList>
            <person name="Lopez Marin M.A."/>
            <person name="Uhlik O."/>
        </authorList>
    </citation>
    <scope>NUCLEOTIDE SEQUENCE</scope>
    <source>
        <strain evidence="3">A5X3R13</strain>
    </source>
</reference>
<dbReference type="AlphaFoldDB" id="A0AA46YJU3"/>
<dbReference type="Proteomes" id="UP001164390">
    <property type="component" value="Chromosome"/>
</dbReference>
<dbReference type="EMBL" id="CP094970">
    <property type="protein sequence ID" value="UYM04950.1"/>
    <property type="molecule type" value="Genomic_DNA"/>
</dbReference>
<keyword evidence="1" id="KW-0812">Transmembrane</keyword>
<dbReference type="RefSeq" id="WP_271633713.1">
    <property type="nucleotide sequence ID" value="NZ_CP094970.1"/>
</dbReference>
<name>A0AA46YJU3_9ACTN</name>
<evidence type="ECO:0000259" key="2">
    <source>
        <dbReference type="Pfam" id="PF07811"/>
    </source>
</evidence>
<dbReference type="Pfam" id="PF07811">
    <property type="entry name" value="TadE"/>
    <property type="match status" value="1"/>
</dbReference>
<feature type="transmembrane region" description="Helical" evidence="1">
    <location>
        <begin position="20"/>
        <end position="39"/>
    </location>
</feature>
<dbReference type="InterPro" id="IPR012495">
    <property type="entry name" value="TadE-like_dom"/>
</dbReference>
<organism evidence="3 4">
    <name type="scientific">Solicola gregarius</name>
    <dbReference type="NCBI Taxonomy" id="2908642"/>
    <lineage>
        <taxon>Bacteria</taxon>
        <taxon>Bacillati</taxon>
        <taxon>Actinomycetota</taxon>
        <taxon>Actinomycetes</taxon>
        <taxon>Propionibacteriales</taxon>
        <taxon>Nocardioidaceae</taxon>
        <taxon>Solicola</taxon>
    </lineage>
</organism>
<dbReference type="KEGG" id="sgrg:L0C25_20885"/>
<proteinExistence type="predicted"/>
<accession>A0AA46YJU3</accession>
<evidence type="ECO:0000256" key="1">
    <source>
        <dbReference type="SAM" id="Phobius"/>
    </source>
</evidence>
<evidence type="ECO:0000313" key="4">
    <source>
        <dbReference type="Proteomes" id="UP001164390"/>
    </source>
</evidence>